<evidence type="ECO:0000313" key="10">
    <source>
        <dbReference type="Proteomes" id="UP000602198"/>
    </source>
</evidence>
<dbReference type="InterPro" id="IPR000515">
    <property type="entry name" value="MetI-like"/>
</dbReference>
<reference evidence="9 10" key="1">
    <citation type="submission" date="2021-01" db="EMBL/GenBank/DDBJ databases">
        <title>WGS of actinomycetes isolated from Thailand.</title>
        <authorList>
            <person name="Thawai C."/>
        </authorList>
    </citation>
    <scope>NUCLEOTIDE SEQUENCE [LARGE SCALE GENOMIC DNA]</scope>
    <source>
        <strain evidence="9 10">LPG 2</strain>
    </source>
</reference>
<comment type="subcellular location">
    <subcellularLocation>
        <location evidence="1 7">Cell membrane</location>
        <topology evidence="1 7">Multi-pass membrane protein</topology>
    </subcellularLocation>
</comment>
<dbReference type="PANTHER" id="PTHR30450">
    <property type="entry name" value="ABC TRANSPORTER PERMEASE"/>
    <property type="match status" value="1"/>
</dbReference>
<keyword evidence="10" id="KW-1185">Reference proteome</keyword>
<evidence type="ECO:0000256" key="1">
    <source>
        <dbReference type="ARBA" id="ARBA00004651"/>
    </source>
</evidence>
<evidence type="ECO:0000259" key="8">
    <source>
        <dbReference type="PROSITE" id="PS50928"/>
    </source>
</evidence>
<evidence type="ECO:0000256" key="3">
    <source>
        <dbReference type="ARBA" id="ARBA00022475"/>
    </source>
</evidence>
<feature type="transmembrane region" description="Helical" evidence="7">
    <location>
        <begin position="208"/>
        <end position="233"/>
    </location>
</feature>
<dbReference type="EMBL" id="JAERRJ010000010">
    <property type="protein sequence ID" value="MBL1077721.1"/>
    <property type="molecule type" value="Genomic_DNA"/>
</dbReference>
<keyword evidence="5 7" id="KW-1133">Transmembrane helix</keyword>
<dbReference type="SUPFAM" id="SSF161098">
    <property type="entry name" value="MetI-like"/>
    <property type="match status" value="1"/>
</dbReference>
<dbReference type="InterPro" id="IPR051322">
    <property type="entry name" value="AA_ABC_Transporter_Permease"/>
</dbReference>
<evidence type="ECO:0000256" key="4">
    <source>
        <dbReference type="ARBA" id="ARBA00022692"/>
    </source>
</evidence>
<keyword evidence="3" id="KW-1003">Cell membrane</keyword>
<gene>
    <name evidence="9" type="ORF">JK358_25290</name>
</gene>
<evidence type="ECO:0000313" key="9">
    <source>
        <dbReference type="EMBL" id="MBL1077721.1"/>
    </source>
</evidence>
<feature type="transmembrane region" description="Helical" evidence="7">
    <location>
        <begin position="74"/>
        <end position="98"/>
    </location>
</feature>
<organism evidence="9 10">
    <name type="scientific">Nocardia acididurans</name>
    <dbReference type="NCBI Taxonomy" id="2802282"/>
    <lineage>
        <taxon>Bacteria</taxon>
        <taxon>Bacillati</taxon>
        <taxon>Actinomycetota</taxon>
        <taxon>Actinomycetes</taxon>
        <taxon>Mycobacteriales</taxon>
        <taxon>Nocardiaceae</taxon>
        <taxon>Nocardia</taxon>
    </lineage>
</organism>
<comment type="similarity">
    <text evidence="7">Belongs to the binding-protein-dependent transport system permease family.</text>
</comment>
<feature type="transmembrane region" description="Helical" evidence="7">
    <location>
        <begin position="39"/>
        <end position="62"/>
    </location>
</feature>
<evidence type="ECO:0000256" key="2">
    <source>
        <dbReference type="ARBA" id="ARBA00022448"/>
    </source>
</evidence>
<feature type="transmembrane region" description="Helical" evidence="7">
    <location>
        <begin position="104"/>
        <end position="127"/>
    </location>
</feature>
<proteinExistence type="inferred from homology"/>
<feature type="transmembrane region" description="Helical" evidence="7">
    <location>
        <begin position="155"/>
        <end position="180"/>
    </location>
</feature>
<keyword evidence="6 7" id="KW-0472">Membrane</keyword>
<keyword evidence="2 7" id="KW-0813">Transport</keyword>
<dbReference type="PROSITE" id="PS50928">
    <property type="entry name" value="ABC_TM1"/>
    <property type="match status" value="1"/>
</dbReference>
<dbReference type="RefSeq" id="WP_201951600.1">
    <property type="nucleotide sequence ID" value="NZ_JAERRJ010000010.1"/>
</dbReference>
<name>A0ABS1MBQ4_9NOCA</name>
<evidence type="ECO:0000256" key="5">
    <source>
        <dbReference type="ARBA" id="ARBA00022989"/>
    </source>
</evidence>
<feature type="domain" description="ABC transmembrane type-1" evidence="8">
    <location>
        <begin position="35"/>
        <end position="229"/>
    </location>
</feature>
<dbReference type="CDD" id="cd06261">
    <property type="entry name" value="TM_PBP2"/>
    <property type="match status" value="1"/>
</dbReference>
<accession>A0ABS1MBQ4</accession>
<sequence length="239" mass="24976">MITTALHPSIASNTVNLAAVETDWDKLRPVLTEAIGTTIYLVLLTFVVGGVIGLALGTLLYTTRKGGLLANAPISVVLNVLVNVVRPIPFIILLAALGPITLEVIGTTIGTDAAAFVMIVAASFGIARIVEQNLVTVDPGVIEAARSMGAGPLRIILTLLIPEALGPLVLGYTFVVIAIVDMSAMAGTVGGGGLGDFALVYGYQRFDWQVTLVATLIIIAGVQGIQFLGNYLARKVLRR</sequence>
<keyword evidence="4 7" id="KW-0812">Transmembrane</keyword>
<dbReference type="InterPro" id="IPR035906">
    <property type="entry name" value="MetI-like_sf"/>
</dbReference>
<dbReference type="Proteomes" id="UP000602198">
    <property type="component" value="Unassembled WGS sequence"/>
</dbReference>
<dbReference type="Gene3D" id="1.10.3720.10">
    <property type="entry name" value="MetI-like"/>
    <property type="match status" value="1"/>
</dbReference>
<dbReference type="PANTHER" id="PTHR30450:SF14">
    <property type="entry name" value="TRANSPORTER, PERMEASE PROTEIN, PUTATIVE-RELATED"/>
    <property type="match status" value="1"/>
</dbReference>
<comment type="caution">
    <text evidence="9">The sequence shown here is derived from an EMBL/GenBank/DDBJ whole genome shotgun (WGS) entry which is preliminary data.</text>
</comment>
<evidence type="ECO:0000256" key="7">
    <source>
        <dbReference type="RuleBase" id="RU363032"/>
    </source>
</evidence>
<dbReference type="Pfam" id="PF00528">
    <property type="entry name" value="BPD_transp_1"/>
    <property type="match status" value="1"/>
</dbReference>
<evidence type="ECO:0000256" key="6">
    <source>
        <dbReference type="ARBA" id="ARBA00023136"/>
    </source>
</evidence>
<protein>
    <submittedName>
        <fullName evidence="9">ABC transporter permease</fullName>
    </submittedName>
</protein>